<dbReference type="PANTHER" id="PTHR12110">
    <property type="entry name" value="HYDROXYPYRUVATE ISOMERASE"/>
    <property type="match status" value="1"/>
</dbReference>
<dbReference type="RefSeq" id="WP_157338453.1">
    <property type="nucleotide sequence ID" value="NZ_RHLK01000017.1"/>
</dbReference>
<proteinExistence type="predicted"/>
<name>A0A7X3K1D7_9BACL</name>
<dbReference type="InterPro" id="IPR013022">
    <property type="entry name" value="Xyl_isomerase-like_TIM-brl"/>
</dbReference>
<evidence type="ECO:0000313" key="3">
    <source>
        <dbReference type="Proteomes" id="UP000490800"/>
    </source>
</evidence>
<dbReference type="Gene3D" id="3.20.20.150">
    <property type="entry name" value="Divalent-metal-dependent TIM barrel enzymes"/>
    <property type="match status" value="1"/>
</dbReference>
<sequence length="275" mass="30149">MNLSLSMWSLHRVSRAEKWTVLDFLAFCSKEGIGSVELLDVFWKDPENEIPQVLEYVRQSGITITSYAVGNDLVKSTAEERAEALRVITDGIHVAQQLGTSVVRVFSGNLSDAYTFDRALDWIVEGLREAARAAEQNGITLCLENHGKLAGKGDQVLAILERVNSPALKATFDTGNFLLVDENPLHALDVLLPSIGHVHIKDFEETADGRYKALSGKAYEGVFAGEGQVHLPVILAKLQEAGYPGAFVLEYEGLGDEAEGIRRSIHNFNALVQTL</sequence>
<dbReference type="SUPFAM" id="SSF51658">
    <property type="entry name" value="Xylose isomerase-like"/>
    <property type="match status" value="1"/>
</dbReference>
<accession>A0A7X3K1D7</accession>
<dbReference type="PANTHER" id="PTHR12110:SF53">
    <property type="entry name" value="BLR5974 PROTEIN"/>
    <property type="match status" value="1"/>
</dbReference>
<evidence type="ECO:0000313" key="2">
    <source>
        <dbReference type="EMBL" id="MVP02032.1"/>
    </source>
</evidence>
<dbReference type="OrthoDB" id="3185623at2"/>
<dbReference type="AlphaFoldDB" id="A0A7X3K1D7"/>
<organism evidence="2 3">
    <name type="scientific">Paenibacillus lutrae</name>
    <dbReference type="NCBI Taxonomy" id="2078573"/>
    <lineage>
        <taxon>Bacteria</taxon>
        <taxon>Bacillati</taxon>
        <taxon>Bacillota</taxon>
        <taxon>Bacilli</taxon>
        <taxon>Bacillales</taxon>
        <taxon>Paenibacillaceae</taxon>
        <taxon>Paenibacillus</taxon>
    </lineage>
</organism>
<keyword evidence="3" id="KW-1185">Reference proteome</keyword>
<dbReference type="InterPro" id="IPR050312">
    <property type="entry name" value="IolE/XylAMocC-like"/>
</dbReference>
<evidence type="ECO:0000259" key="1">
    <source>
        <dbReference type="Pfam" id="PF01261"/>
    </source>
</evidence>
<dbReference type="Proteomes" id="UP000490800">
    <property type="component" value="Unassembled WGS sequence"/>
</dbReference>
<protein>
    <submittedName>
        <fullName evidence="2">TIM barrel protein</fullName>
    </submittedName>
</protein>
<comment type="caution">
    <text evidence="2">The sequence shown here is derived from an EMBL/GenBank/DDBJ whole genome shotgun (WGS) entry which is preliminary data.</text>
</comment>
<gene>
    <name evidence="2" type="ORF">EDM21_21370</name>
</gene>
<dbReference type="EMBL" id="RHLK01000017">
    <property type="protein sequence ID" value="MVP02032.1"/>
    <property type="molecule type" value="Genomic_DNA"/>
</dbReference>
<feature type="domain" description="Xylose isomerase-like TIM barrel" evidence="1">
    <location>
        <begin position="26"/>
        <end position="266"/>
    </location>
</feature>
<dbReference type="InterPro" id="IPR036237">
    <property type="entry name" value="Xyl_isomerase-like_sf"/>
</dbReference>
<reference evidence="2 3" key="1">
    <citation type="journal article" date="2019" name="Microorganisms">
        <title>Paenibacillus lutrae sp. nov., A Chitinolytic Species Isolated from A River Otter in Castril Natural Park, Granada, Spain.</title>
        <authorList>
            <person name="Rodriguez M."/>
            <person name="Reina J.C."/>
            <person name="Bejar V."/>
            <person name="Llamas I."/>
        </authorList>
    </citation>
    <scope>NUCLEOTIDE SEQUENCE [LARGE SCALE GENOMIC DNA]</scope>
    <source>
        <strain evidence="2 3">N10</strain>
    </source>
</reference>
<dbReference type="Pfam" id="PF01261">
    <property type="entry name" value="AP_endonuc_2"/>
    <property type="match status" value="1"/>
</dbReference>